<dbReference type="EMBL" id="JAEKFT010000083">
    <property type="protein sequence ID" value="MBT0964237.1"/>
    <property type="molecule type" value="Genomic_DNA"/>
</dbReference>
<evidence type="ECO:0000313" key="1">
    <source>
        <dbReference type="EMBL" id="MBT0959536.1"/>
    </source>
</evidence>
<evidence type="ECO:0000313" key="5">
    <source>
        <dbReference type="EMBL" id="MBT0964028.1"/>
    </source>
</evidence>
<reference evidence="1" key="2">
    <citation type="submission" date="2020-12" db="EMBL/GenBank/DDBJ databases">
        <authorList>
            <person name="Reyes-Umana V.M."/>
            <person name="Barnum T.P."/>
            <person name="Coates J.D."/>
        </authorList>
    </citation>
    <scope>NUCLEOTIDE SEQUENCE</scope>
    <source>
        <strain evidence="1">IR12</strain>
    </source>
</reference>
<gene>
    <name evidence="1" type="ORF">I8J34_00005</name>
    <name evidence="2" type="ORF">I8J34_17870</name>
    <name evidence="3" type="ORF">I8J34_20035</name>
    <name evidence="4" type="ORF">I8J34_21175</name>
    <name evidence="5" type="ORF">I8J34_22860</name>
    <name evidence="6" type="ORF">I8J34_23760</name>
    <name evidence="7" type="ORF">I8J34_23950</name>
    <name evidence="8" type="ORF">I8J34_24100</name>
    <name evidence="9" type="ORF">I8J34_24185</name>
    <name evidence="10" type="ORF">I8J34_24350</name>
    <name evidence="11" type="ORF">I8J34_24535</name>
</gene>
<comment type="caution">
    <text evidence="1">The sequence shown here is derived from an EMBL/GenBank/DDBJ whole genome shotgun (WGS) entry which is preliminary data.</text>
</comment>
<evidence type="ECO:0000313" key="8">
    <source>
        <dbReference type="EMBL" id="MBT0964267.1"/>
    </source>
</evidence>
<sequence length="41" mass="4713">MQSSFSDLEYAAKKKMTRRDRFLAQIEAVTPWAALEALIEP</sequence>
<proteinExistence type="predicted"/>
<keyword evidence="12" id="KW-1185">Reference proteome</keyword>
<evidence type="ECO:0000313" key="4">
    <source>
        <dbReference type="EMBL" id="MBT0963700.1"/>
    </source>
</evidence>
<feature type="non-terminal residue" evidence="1">
    <location>
        <position position="41"/>
    </location>
</feature>
<evidence type="ECO:0000313" key="9">
    <source>
        <dbReference type="EMBL" id="MBT0964284.1"/>
    </source>
</evidence>
<dbReference type="EMBL" id="JAEKFT010000001">
    <property type="protein sequence ID" value="MBT0959536.1"/>
    <property type="molecule type" value="Genomic_DNA"/>
</dbReference>
<dbReference type="EMBL" id="JAEKFT010000024">
    <property type="protein sequence ID" value="MBT0963053.1"/>
    <property type="molecule type" value="Genomic_DNA"/>
</dbReference>
<accession>A0A944D6R6</accession>
<dbReference type="EMBL" id="JAEKFT010000152">
    <property type="protein sequence ID" value="MBT0964317.1"/>
    <property type="molecule type" value="Genomic_DNA"/>
</dbReference>
<organism evidence="1 12">
    <name type="scientific">Denitromonas iodatirespirans</name>
    <dbReference type="NCBI Taxonomy" id="2795389"/>
    <lineage>
        <taxon>Bacteria</taxon>
        <taxon>Pseudomonadati</taxon>
        <taxon>Pseudomonadota</taxon>
        <taxon>Betaproteobacteria</taxon>
        <taxon>Rhodocyclales</taxon>
        <taxon>Zoogloeaceae</taxon>
        <taxon>Denitromonas</taxon>
    </lineage>
</organism>
<evidence type="ECO:0000313" key="6">
    <source>
        <dbReference type="EMBL" id="MBT0964201.1"/>
    </source>
</evidence>
<evidence type="ECO:0000313" key="7">
    <source>
        <dbReference type="EMBL" id="MBT0964237.1"/>
    </source>
</evidence>
<reference evidence="1" key="1">
    <citation type="journal article" date="2020" name="bioRxiv">
        <title>Genetic and phylogenetic analysis of dissimilatory iodate-reducing bacteria identifies potential niches across the world's oceans.</title>
        <authorList>
            <person name="Reyes-Umana V."/>
            <person name="Henning Z."/>
            <person name="Lee K."/>
            <person name="Barnum T.P."/>
            <person name="Coates J.D."/>
        </authorList>
    </citation>
    <scope>NUCLEOTIDE SEQUENCE</scope>
    <source>
        <strain evidence="1">IR12</strain>
    </source>
</reference>
<dbReference type="EMBL" id="JAEKFT010000035">
    <property type="protein sequence ID" value="MBT0963700.1"/>
    <property type="molecule type" value="Genomic_DNA"/>
</dbReference>
<protein>
    <submittedName>
        <fullName evidence="1">IS5/IS1182 family transposase</fullName>
    </submittedName>
</protein>
<reference evidence="12" key="3">
    <citation type="journal article" date="2022" name="ISME J.">
        <title>Genetic and phylogenetic analysis of dissimilatory iodate-reducing bacteria identifies potential niches across the world's oceans.</title>
        <authorList>
            <person name="Reyes-Umana V."/>
            <person name="Henning Z."/>
            <person name="Lee K."/>
            <person name="Barnum T.P."/>
            <person name="Coates J.D."/>
        </authorList>
    </citation>
    <scope>NUCLEOTIDE SEQUENCE [LARGE SCALE GENOMIC DNA]</scope>
    <source>
        <strain evidence="12">IR12</strain>
    </source>
</reference>
<evidence type="ECO:0000313" key="2">
    <source>
        <dbReference type="EMBL" id="MBT0963053.1"/>
    </source>
</evidence>
<dbReference type="EMBL" id="JAEKFT010000116">
    <property type="protein sequence ID" value="MBT0964284.1"/>
    <property type="molecule type" value="Genomic_DNA"/>
</dbReference>
<evidence type="ECO:0000313" key="11">
    <source>
        <dbReference type="EMBL" id="MBT0964352.1"/>
    </source>
</evidence>
<dbReference type="Proteomes" id="UP000694660">
    <property type="component" value="Unassembled WGS sequence"/>
</dbReference>
<evidence type="ECO:0000313" key="3">
    <source>
        <dbReference type="EMBL" id="MBT0963482.1"/>
    </source>
</evidence>
<dbReference type="EMBL" id="JAEKFT010000031">
    <property type="protein sequence ID" value="MBT0963482.1"/>
    <property type="molecule type" value="Genomic_DNA"/>
</dbReference>
<dbReference type="EMBL" id="JAEKFT010000102">
    <property type="protein sequence ID" value="MBT0964267.1"/>
    <property type="molecule type" value="Genomic_DNA"/>
</dbReference>
<dbReference type="EMBL" id="JAEKFT010000066">
    <property type="protein sequence ID" value="MBT0964201.1"/>
    <property type="molecule type" value="Genomic_DNA"/>
</dbReference>
<evidence type="ECO:0000313" key="10">
    <source>
        <dbReference type="EMBL" id="MBT0964317.1"/>
    </source>
</evidence>
<dbReference type="EMBL" id="JAEKFT010000048">
    <property type="protein sequence ID" value="MBT0964028.1"/>
    <property type="molecule type" value="Genomic_DNA"/>
</dbReference>
<dbReference type="EMBL" id="JAEKFT010000198">
    <property type="protein sequence ID" value="MBT0964352.1"/>
    <property type="molecule type" value="Genomic_DNA"/>
</dbReference>
<dbReference type="AlphaFoldDB" id="A0A944D6R6"/>
<name>A0A944D6R6_DENI1</name>
<evidence type="ECO:0000313" key="12">
    <source>
        <dbReference type="Proteomes" id="UP000694660"/>
    </source>
</evidence>